<dbReference type="GO" id="GO:0016491">
    <property type="term" value="F:oxidoreductase activity"/>
    <property type="evidence" value="ECO:0007669"/>
    <property type="project" value="UniProtKB-KW"/>
</dbReference>
<sequence length="340" mass="38005">MAEKLVSSWYNLHSSVPSSYVQPPERRPDNAVFASGKLVPVIDLGGHHRPDIIRNILKSSQDYGFFQVINHGVSKDVLDATLNIFKDFHAMPEDVKIKESSKDPNGRCKLYTSSGRATKDVVKYWKDSLSHPCQPMGEFMEYWPDKPLGYREVVGKYTEEVRKVGVKILELFSEGLGLNREYLCGGLSEDPVVLSHYYPPCPQPSLTLGTSIHKDPNLITILLQQLGITALQVFKDGEWIAVDPIPNAFVVNIGIVLQIISNGRLVAAKHRVITNSSSGRHSVAYFVNPTKESLVEPAKPLLSPTSPPVFRSMTFGEMTANFLTKGFQFEEELRTVNFQN</sequence>
<dbReference type="Gene3D" id="2.60.120.330">
    <property type="entry name" value="B-lactam Antibiotic, Isopenicillin N Synthase, Chain"/>
    <property type="match status" value="1"/>
</dbReference>
<evidence type="ECO:0000259" key="6">
    <source>
        <dbReference type="PROSITE" id="PS51471"/>
    </source>
</evidence>
<dbReference type="GO" id="GO:0031418">
    <property type="term" value="F:L-ascorbic acid binding"/>
    <property type="evidence" value="ECO:0007669"/>
    <property type="project" value="UniProtKB-KW"/>
</dbReference>
<evidence type="ECO:0000256" key="2">
    <source>
        <dbReference type="ARBA" id="ARBA00022723"/>
    </source>
</evidence>
<dbReference type="GeneID" id="106759066"/>
<dbReference type="InterPro" id="IPR027443">
    <property type="entry name" value="IPNS-like_sf"/>
</dbReference>
<gene>
    <name evidence="8" type="primary">LOC106759066</name>
</gene>
<evidence type="ECO:0000256" key="1">
    <source>
        <dbReference type="ARBA" id="ARBA00008056"/>
    </source>
</evidence>
<dbReference type="Pfam" id="PF03171">
    <property type="entry name" value="2OG-FeII_Oxy"/>
    <property type="match status" value="1"/>
</dbReference>
<dbReference type="OrthoDB" id="406156at2759"/>
<keyword evidence="7" id="KW-1185">Reference proteome</keyword>
<dbReference type="InterPro" id="IPR044861">
    <property type="entry name" value="IPNS-like_FE2OG_OXY"/>
</dbReference>
<accession>A0A1S3TUY4</accession>
<dbReference type="GO" id="GO:0046872">
    <property type="term" value="F:metal ion binding"/>
    <property type="evidence" value="ECO:0007669"/>
    <property type="project" value="UniProtKB-KW"/>
</dbReference>
<evidence type="ECO:0000256" key="4">
    <source>
        <dbReference type="ARBA" id="ARBA00023004"/>
    </source>
</evidence>
<reference evidence="7" key="1">
    <citation type="journal article" date="2014" name="Nat. Commun.">
        <title>Genome sequence of mungbean and insights into evolution within Vigna species.</title>
        <authorList>
            <person name="Kang Y.J."/>
            <person name="Kim S.K."/>
            <person name="Kim M.Y."/>
            <person name="Lestari P."/>
            <person name="Kim K.H."/>
            <person name="Ha B.K."/>
            <person name="Jun T.H."/>
            <person name="Hwang W.J."/>
            <person name="Lee T."/>
            <person name="Lee J."/>
            <person name="Shim S."/>
            <person name="Yoon M.Y."/>
            <person name="Jang Y.E."/>
            <person name="Han K.S."/>
            <person name="Taeprayoon P."/>
            <person name="Yoon N."/>
            <person name="Somta P."/>
            <person name="Tanya P."/>
            <person name="Kim K.S."/>
            <person name="Gwag J.G."/>
            <person name="Moon J.K."/>
            <person name="Lee Y.H."/>
            <person name="Park B.S."/>
            <person name="Bombarely A."/>
            <person name="Doyle J.J."/>
            <person name="Jackson S.A."/>
            <person name="Schafleitner R."/>
            <person name="Srinives P."/>
            <person name="Varshney R.K."/>
            <person name="Lee S.H."/>
        </authorList>
    </citation>
    <scope>NUCLEOTIDE SEQUENCE [LARGE SCALE GENOMIC DNA]</scope>
    <source>
        <strain evidence="7">cv. VC1973A</strain>
    </source>
</reference>
<dbReference type="AlphaFoldDB" id="A0A1S3TUY4"/>
<organism evidence="7 8">
    <name type="scientific">Vigna radiata var. radiata</name>
    <name type="common">Mung bean</name>
    <name type="synonym">Phaseolus aureus</name>
    <dbReference type="NCBI Taxonomy" id="3916"/>
    <lineage>
        <taxon>Eukaryota</taxon>
        <taxon>Viridiplantae</taxon>
        <taxon>Streptophyta</taxon>
        <taxon>Embryophyta</taxon>
        <taxon>Tracheophyta</taxon>
        <taxon>Spermatophyta</taxon>
        <taxon>Magnoliopsida</taxon>
        <taxon>eudicotyledons</taxon>
        <taxon>Gunneridae</taxon>
        <taxon>Pentapetalae</taxon>
        <taxon>rosids</taxon>
        <taxon>fabids</taxon>
        <taxon>Fabales</taxon>
        <taxon>Fabaceae</taxon>
        <taxon>Papilionoideae</taxon>
        <taxon>50 kb inversion clade</taxon>
        <taxon>NPAAA clade</taxon>
        <taxon>indigoferoid/millettioid clade</taxon>
        <taxon>Phaseoleae</taxon>
        <taxon>Vigna</taxon>
    </lineage>
</organism>
<dbReference type="SUPFAM" id="SSF51197">
    <property type="entry name" value="Clavaminate synthase-like"/>
    <property type="match status" value="1"/>
</dbReference>
<dbReference type="Proteomes" id="UP000087766">
    <property type="component" value="Chromosome 4"/>
</dbReference>
<proteinExistence type="inferred from homology"/>
<keyword evidence="3" id="KW-0847">Vitamin C</keyword>
<comment type="similarity">
    <text evidence="1 5">Belongs to the iron/ascorbate-dependent oxidoreductase family.</text>
</comment>
<evidence type="ECO:0000313" key="7">
    <source>
        <dbReference type="Proteomes" id="UP000087766"/>
    </source>
</evidence>
<keyword evidence="5" id="KW-0560">Oxidoreductase</keyword>
<dbReference type="InterPro" id="IPR050295">
    <property type="entry name" value="Plant_2OG-oxidoreductases"/>
</dbReference>
<keyword evidence="4 5" id="KW-0408">Iron</keyword>
<reference evidence="8" key="2">
    <citation type="submission" date="2025-08" db="UniProtKB">
        <authorList>
            <consortium name="RefSeq"/>
        </authorList>
    </citation>
    <scope>IDENTIFICATION</scope>
    <source>
        <tissue evidence="8">Leaf</tissue>
    </source>
</reference>
<dbReference type="STRING" id="3916.A0A1S3TUY4"/>
<dbReference type="InterPro" id="IPR026992">
    <property type="entry name" value="DIOX_N"/>
</dbReference>
<evidence type="ECO:0000256" key="5">
    <source>
        <dbReference type="RuleBase" id="RU003682"/>
    </source>
</evidence>
<keyword evidence="2 5" id="KW-0479">Metal-binding</keyword>
<dbReference type="KEGG" id="vra:106759066"/>
<evidence type="ECO:0000313" key="8">
    <source>
        <dbReference type="RefSeq" id="XP_014497564.1"/>
    </source>
</evidence>
<protein>
    <submittedName>
        <fullName evidence="8">Protein DOWNY MILDEW RESISTANCE 6-like</fullName>
    </submittedName>
</protein>
<evidence type="ECO:0000256" key="3">
    <source>
        <dbReference type="ARBA" id="ARBA00022896"/>
    </source>
</evidence>
<dbReference type="PANTHER" id="PTHR47991">
    <property type="entry name" value="OXOGLUTARATE/IRON-DEPENDENT DIOXYGENASE"/>
    <property type="match status" value="1"/>
</dbReference>
<dbReference type="RefSeq" id="XP_014497564.1">
    <property type="nucleotide sequence ID" value="XM_014642078.2"/>
</dbReference>
<dbReference type="InterPro" id="IPR005123">
    <property type="entry name" value="Oxoglu/Fe-dep_dioxygenase_dom"/>
</dbReference>
<name>A0A1S3TUY4_VIGRR</name>
<dbReference type="PROSITE" id="PS51471">
    <property type="entry name" value="FE2OG_OXY"/>
    <property type="match status" value="1"/>
</dbReference>
<dbReference type="Pfam" id="PF14226">
    <property type="entry name" value="DIOX_N"/>
    <property type="match status" value="1"/>
</dbReference>
<feature type="domain" description="Fe2OG dioxygenase" evidence="6">
    <location>
        <begin position="188"/>
        <end position="289"/>
    </location>
</feature>